<evidence type="ECO:0000259" key="2">
    <source>
        <dbReference type="Pfam" id="PF07670"/>
    </source>
</evidence>
<dbReference type="Proteomes" id="UP000462760">
    <property type="component" value="Unassembled WGS sequence"/>
</dbReference>
<gene>
    <name evidence="3" type="ORF">FYJ27_07320</name>
</gene>
<feature type="transmembrane region" description="Helical" evidence="1">
    <location>
        <begin position="42"/>
        <end position="59"/>
    </location>
</feature>
<keyword evidence="1" id="KW-0812">Transmembrane</keyword>
<dbReference type="AlphaFoldDB" id="A0A844FI01"/>
<accession>A0A844FI01</accession>
<feature type="transmembrane region" description="Helical" evidence="1">
    <location>
        <begin position="5"/>
        <end position="22"/>
    </location>
</feature>
<evidence type="ECO:0000313" key="3">
    <source>
        <dbReference type="EMBL" id="MSS43535.1"/>
    </source>
</evidence>
<keyword evidence="1" id="KW-0472">Membrane</keyword>
<evidence type="ECO:0000313" key="4">
    <source>
        <dbReference type="Proteomes" id="UP000462760"/>
    </source>
</evidence>
<dbReference type="EMBL" id="VULR01000008">
    <property type="protein sequence ID" value="MSS43535.1"/>
    <property type="molecule type" value="Genomic_DNA"/>
</dbReference>
<protein>
    <submittedName>
        <fullName evidence="3">Spore maturation protein</fullName>
    </submittedName>
</protein>
<reference evidence="3 4" key="1">
    <citation type="submission" date="2019-08" db="EMBL/GenBank/DDBJ databases">
        <title>In-depth cultivation of the pig gut microbiome towards novel bacterial diversity and tailored functional studies.</title>
        <authorList>
            <person name="Wylensek D."/>
            <person name="Hitch T.C.A."/>
            <person name="Clavel T."/>
        </authorList>
    </citation>
    <scope>NUCLEOTIDE SEQUENCE [LARGE SCALE GENOMIC DNA]</scope>
    <source>
        <strain evidence="3 4">Med78-601-WT-4W-RMD-3</strain>
    </source>
</reference>
<dbReference type="RefSeq" id="WP_154484215.1">
    <property type="nucleotide sequence ID" value="NZ_VULR01000008.1"/>
</dbReference>
<keyword evidence="1" id="KW-1133">Transmembrane helix</keyword>
<feature type="transmembrane region" description="Helical" evidence="1">
    <location>
        <begin position="152"/>
        <end position="171"/>
    </location>
</feature>
<organism evidence="3 4">
    <name type="scientific">Anaerosalibacter bizertensis</name>
    <dbReference type="NCBI Taxonomy" id="932217"/>
    <lineage>
        <taxon>Bacteria</taxon>
        <taxon>Bacillati</taxon>
        <taxon>Bacillota</taxon>
        <taxon>Tissierellia</taxon>
        <taxon>Tissierellales</taxon>
        <taxon>Sporanaerobacteraceae</taxon>
        <taxon>Anaerosalibacter</taxon>
    </lineage>
</organism>
<dbReference type="InterPro" id="IPR011642">
    <property type="entry name" value="Gate_dom"/>
</dbReference>
<dbReference type="PANTHER" id="PTHR35793">
    <property type="entry name" value="INNER MEMBRANE PROTEIN YJIG"/>
    <property type="match status" value="1"/>
</dbReference>
<dbReference type="OrthoDB" id="9805623at2"/>
<dbReference type="Pfam" id="PF07670">
    <property type="entry name" value="Gate"/>
    <property type="match status" value="1"/>
</dbReference>
<feature type="domain" description="Nucleoside transporter/FeoB GTPase Gate" evidence="2">
    <location>
        <begin position="43"/>
        <end position="144"/>
    </location>
</feature>
<dbReference type="InterPro" id="IPR052549">
    <property type="entry name" value="SpmB"/>
</dbReference>
<feature type="transmembrane region" description="Helical" evidence="1">
    <location>
        <begin position="119"/>
        <end position="140"/>
    </location>
</feature>
<comment type="caution">
    <text evidence="3">The sequence shown here is derived from an EMBL/GenBank/DDBJ whole genome shotgun (WGS) entry which is preliminary data.</text>
</comment>
<dbReference type="PANTHER" id="PTHR35793:SF2">
    <property type="entry name" value="INNER MEMBRANE PROTEIN YJIG"/>
    <property type="match status" value="1"/>
</dbReference>
<dbReference type="GO" id="GO:0005886">
    <property type="term" value="C:plasma membrane"/>
    <property type="evidence" value="ECO:0007669"/>
    <property type="project" value="TreeGrafter"/>
</dbReference>
<proteinExistence type="predicted"/>
<name>A0A844FI01_9FIRM</name>
<sequence>MDIFSAALVPFLVLIILLYGYIKNVDIYSSFVEGAKEGLKASLKIMPYLIAIFVSIGIFKSSKAMDMLLYVFSPIMKIVGFPEEIFPLVILRPISGSGALAVVKSIIEDYGPDSYPGRVASIMAGSSETIFYTMAVYFGSIGIKDHRHTLKAALISYISSIFASIFISNIFF</sequence>
<evidence type="ECO:0000256" key="1">
    <source>
        <dbReference type="SAM" id="Phobius"/>
    </source>
</evidence>